<dbReference type="Proteomes" id="UP001519344">
    <property type="component" value="Unassembled WGS sequence"/>
</dbReference>
<comment type="catalytic activity">
    <reaction evidence="7">
        <text>L-lysyl-[lipoyl-carrier protein] + (R)-lipoate + ATP = N(6)-[(R)-lipoyl]-L-lysyl-[lipoyl-carrier protein] + AMP + diphosphate + H(+)</text>
        <dbReference type="Rhea" id="RHEA:49288"/>
        <dbReference type="Rhea" id="RHEA-COMP:10500"/>
        <dbReference type="Rhea" id="RHEA-COMP:10502"/>
        <dbReference type="ChEBI" id="CHEBI:15378"/>
        <dbReference type="ChEBI" id="CHEBI:29969"/>
        <dbReference type="ChEBI" id="CHEBI:30616"/>
        <dbReference type="ChEBI" id="CHEBI:33019"/>
        <dbReference type="ChEBI" id="CHEBI:83088"/>
        <dbReference type="ChEBI" id="CHEBI:83099"/>
        <dbReference type="ChEBI" id="CHEBI:456215"/>
        <dbReference type="EC" id="6.3.1.20"/>
    </reaction>
</comment>
<dbReference type="SUPFAM" id="SSF55681">
    <property type="entry name" value="Class II aaRS and biotin synthetases"/>
    <property type="match status" value="1"/>
</dbReference>
<evidence type="ECO:0000313" key="10">
    <source>
        <dbReference type="Proteomes" id="UP001519344"/>
    </source>
</evidence>
<evidence type="ECO:0000256" key="6">
    <source>
        <dbReference type="ARBA" id="ARBA00022840"/>
    </source>
</evidence>
<sequence length="333" mass="37993">MLFIDNEGITDPRINLAIEEYALRHLPEQESYLLFYINEPSIIIGKNQNTLEEINPEYVKEQNLHVVRRLSGGGAVYHDLGNLNFSFITKDDGNSFHNFQKFTEPVVEALRKLGVEASLTGRNDIQVGDRKISGNAQFATKGRMFSHGTLLFNSEIENVVSALKVSPDKIQSKGIKSIRSRVANIVEFLNEPLTIEDFRLKLLSSIFGMEASDVPAYKLTAEDWRHIRQISDDRYGNWDWNYGKSPKSTVQNFKRFEGVGKLDVRLSIEEGHIQELKIYGDFFGASDVAELEDMLRGSRYEETVVRERLEGVELRRYFGALDLDSFVALLMLT</sequence>
<protein>
    <recommendedName>
        <fullName evidence="3">lipoate--protein ligase</fullName>
        <ecNumber evidence="3">6.3.1.20</ecNumber>
    </recommendedName>
</protein>
<reference evidence="9 10" key="1">
    <citation type="submission" date="2021-03" db="EMBL/GenBank/DDBJ databases">
        <title>Genomic Encyclopedia of Type Strains, Phase IV (KMG-IV): sequencing the most valuable type-strain genomes for metagenomic binning, comparative biology and taxonomic classification.</title>
        <authorList>
            <person name="Goeker M."/>
        </authorList>
    </citation>
    <scope>NUCLEOTIDE SEQUENCE [LARGE SCALE GENOMIC DNA]</scope>
    <source>
        <strain evidence="9 10">DSM 24950</strain>
    </source>
</reference>
<keyword evidence="10" id="KW-1185">Reference proteome</keyword>
<comment type="pathway">
    <text evidence="2">Protein modification; protein lipoylation via exogenous pathway; protein N(6)-(lipoyl)lysine from lipoate: step 1/2.</text>
</comment>
<dbReference type="Pfam" id="PF10437">
    <property type="entry name" value="Lip_prot_lig_C"/>
    <property type="match status" value="1"/>
</dbReference>
<evidence type="ECO:0000256" key="4">
    <source>
        <dbReference type="ARBA" id="ARBA00022598"/>
    </source>
</evidence>
<dbReference type="InterPro" id="IPR004143">
    <property type="entry name" value="BPL_LPL_catalytic"/>
</dbReference>
<dbReference type="Pfam" id="PF21948">
    <property type="entry name" value="LplA-B_cat"/>
    <property type="match status" value="1"/>
</dbReference>
<evidence type="ECO:0000259" key="8">
    <source>
        <dbReference type="PROSITE" id="PS51733"/>
    </source>
</evidence>
<dbReference type="InterPro" id="IPR019491">
    <property type="entry name" value="Lipoate_protein_ligase_C"/>
</dbReference>
<evidence type="ECO:0000256" key="7">
    <source>
        <dbReference type="ARBA" id="ARBA00048037"/>
    </source>
</evidence>
<evidence type="ECO:0000256" key="1">
    <source>
        <dbReference type="ARBA" id="ARBA00005085"/>
    </source>
</evidence>
<name>A0ABS4HT65_9BACL</name>
<evidence type="ECO:0000256" key="2">
    <source>
        <dbReference type="ARBA" id="ARBA00005124"/>
    </source>
</evidence>
<organism evidence="9 10">
    <name type="scientific">Paenibacillus aceris</name>
    <dbReference type="NCBI Taxonomy" id="869555"/>
    <lineage>
        <taxon>Bacteria</taxon>
        <taxon>Bacillati</taxon>
        <taxon>Bacillota</taxon>
        <taxon>Bacilli</taxon>
        <taxon>Bacillales</taxon>
        <taxon>Paenibacillaceae</taxon>
        <taxon>Paenibacillus</taxon>
    </lineage>
</organism>
<dbReference type="GO" id="GO:0016979">
    <property type="term" value="F:lipoate-protein ligase activity"/>
    <property type="evidence" value="ECO:0007669"/>
    <property type="project" value="UniProtKB-EC"/>
</dbReference>
<evidence type="ECO:0000256" key="5">
    <source>
        <dbReference type="ARBA" id="ARBA00022741"/>
    </source>
</evidence>
<proteinExistence type="predicted"/>
<feature type="domain" description="BPL/LPL catalytic" evidence="8">
    <location>
        <begin position="27"/>
        <end position="214"/>
    </location>
</feature>
<dbReference type="Gene3D" id="3.30.390.50">
    <property type="entry name" value="CO dehydrogenase flavoprotein, C-terminal domain"/>
    <property type="match status" value="1"/>
</dbReference>
<keyword evidence="4 9" id="KW-0436">Ligase</keyword>
<dbReference type="InterPro" id="IPR045864">
    <property type="entry name" value="aa-tRNA-synth_II/BPL/LPL"/>
</dbReference>
<dbReference type="CDD" id="cd16443">
    <property type="entry name" value="LplA"/>
    <property type="match status" value="1"/>
</dbReference>
<comment type="caution">
    <text evidence="9">The sequence shown here is derived from an EMBL/GenBank/DDBJ whole genome shotgun (WGS) entry which is preliminary data.</text>
</comment>
<dbReference type="NCBIfam" id="TIGR00545">
    <property type="entry name" value="lipoyltrans"/>
    <property type="match status" value="1"/>
</dbReference>
<dbReference type="Gene3D" id="3.30.930.10">
    <property type="entry name" value="Bira Bifunctional Protein, Domain 2"/>
    <property type="match status" value="1"/>
</dbReference>
<dbReference type="EC" id="6.3.1.20" evidence="3"/>
<accession>A0ABS4HT65</accession>
<evidence type="ECO:0000256" key="3">
    <source>
        <dbReference type="ARBA" id="ARBA00012367"/>
    </source>
</evidence>
<gene>
    <name evidence="9" type="ORF">J2Z65_001015</name>
</gene>
<dbReference type="InterPro" id="IPR004562">
    <property type="entry name" value="LipoylTrfase_LipoateP_Ligase"/>
</dbReference>
<dbReference type="RefSeq" id="WP_167054038.1">
    <property type="nucleotide sequence ID" value="NZ_JAAOZR010000006.1"/>
</dbReference>
<keyword evidence="6" id="KW-0067">ATP-binding</keyword>
<keyword evidence="5" id="KW-0547">Nucleotide-binding</keyword>
<dbReference type="EMBL" id="JAGGKV010000002">
    <property type="protein sequence ID" value="MBP1961817.1"/>
    <property type="molecule type" value="Genomic_DNA"/>
</dbReference>
<dbReference type="SUPFAM" id="SSF82649">
    <property type="entry name" value="SufE/NifU"/>
    <property type="match status" value="1"/>
</dbReference>
<comment type="pathway">
    <text evidence="1">Protein modification; protein lipoylation via exogenous pathway; protein N(6)-(lipoyl)lysine from lipoate: step 2/2.</text>
</comment>
<dbReference type="PROSITE" id="PS51733">
    <property type="entry name" value="BPL_LPL_CATALYTIC"/>
    <property type="match status" value="1"/>
</dbReference>
<dbReference type="PANTHER" id="PTHR12561:SF3">
    <property type="entry name" value="LIPOYLTRANSFERASE 1, MITOCHONDRIAL"/>
    <property type="match status" value="1"/>
</dbReference>
<dbReference type="PANTHER" id="PTHR12561">
    <property type="entry name" value="LIPOATE-PROTEIN LIGASE"/>
    <property type="match status" value="1"/>
</dbReference>
<evidence type="ECO:0000313" key="9">
    <source>
        <dbReference type="EMBL" id="MBP1961817.1"/>
    </source>
</evidence>